<keyword evidence="1" id="KW-1133">Transmembrane helix</keyword>
<sequence>MGRSTKIVVSLSIVVLGLFFSFVIYTSNQPSGSAMIFFNELFKQQEVDAVLFSGVSGTILFNGTPVPNAELDFSVRWNDEEITQTYTTDANGRFVIPKIERRIKTSPLVQLVISQSIVARYQGEDYSIWIKGKRDTEEFSELGGKPINFRCELTAPLKRIELESGALGTPGEWDGVEIP</sequence>
<feature type="transmembrane region" description="Helical" evidence="1">
    <location>
        <begin position="7"/>
        <end position="25"/>
    </location>
</feature>
<dbReference type="Proteomes" id="UP001207918">
    <property type="component" value="Unassembled WGS sequence"/>
</dbReference>
<reference evidence="3 4" key="1">
    <citation type="submission" date="2021-03" db="EMBL/GenBank/DDBJ databases">
        <title>Aliifodinibius sp. nov., a new bacterium isolated from saline soil.</title>
        <authorList>
            <person name="Galisteo C."/>
            <person name="De La Haba R."/>
            <person name="Sanchez-Porro C."/>
            <person name="Ventosa A."/>
        </authorList>
    </citation>
    <scope>NUCLEOTIDE SEQUENCE [LARGE SCALE GENOMIC DNA]</scope>
    <source>
        <strain evidence="3 4">1BSP15-2V2</strain>
    </source>
</reference>
<dbReference type="Pfam" id="PF20598">
    <property type="entry name" value="DUF6795"/>
    <property type="match status" value="1"/>
</dbReference>
<evidence type="ECO:0000313" key="4">
    <source>
        <dbReference type="Proteomes" id="UP001207918"/>
    </source>
</evidence>
<evidence type="ECO:0000256" key="1">
    <source>
        <dbReference type="SAM" id="Phobius"/>
    </source>
</evidence>
<dbReference type="InterPro" id="IPR046474">
    <property type="entry name" value="DUF6795"/>
</dbReference>
<protein>
    <submittedName>
        <fullName evidence="3">Carboxypeptidase regulatory-like domain-containing protein</fullName>
    </submittedName>
</protein>
<keyword evidence="1" id="KW-0472">Membrane</keyword>
<feature type="domain" description="DUF6795" evidence="2">
    <location>
        <begin position="55"/>
        <end position="155"/>
    </location>
</feature>
<proteinExistence type="predicted"/>
<organism evidence="3 4">
    <name type="scientific">Fodinibius salsisoli</name>
    <dbReference type="NCBI Taxonomy" id="2820877"/>
    <lineage>
        <taxon>Bacteria</taxon>
        <taxon>Pseudomonadati</taxon>
        <taxon>Balneolota</taxon>
        <taxon>Balneolia</taxon>
        <taxon>Balneolales</taxon>
        <taxon>Balneolaceae</taxon>
        <taxon>Fodinibius</taxon>
    </lineage>
</organism>
<keyword evidence="4" id="KW-1185">Reference proteome</keyword>
<gene>
    <name evidence="3" type="ORF">J6I44_04115</name>
</gene>
<evidence type="ECO:0000259" key="2">
    <source>
        <dbReference type="Pfam" id="PF20598"/>
    </source>
</evidence>
<evidence type="ECO:0000313" key="3">
    <source>
        <dbReference type="EMBL" id="MCW9706020.1"/>
    </source>
</evidence>
<keyword evidence="1" id="KW-0812">Transmembrane</keyword>
<accession>A0ABT3PJA6</accession>
<dbReference type="RefSeq" id="WP_265764718.1">
    <property type="nucleotide sequence ID" value="NZ_JAGGJA010000002.1"/>
</dbReference>
<comment type="caution">
    <text evidence="3">The sequence shown here is derived from an EMBL/GenBank/DDBJ whole genome shotgun (WGS) entry which is preliminary data.</text>
</comment>
<name>A0ABT3PJA6_9BACT</name>
<dbReference type="EMBL" id="JAGGJA010000002">
    <property type="protein sequence ID" value="MCW9706020.1"/>
    <property type="molecule type" value="Genomic_DNA"/>
</dbReference>